<dbReference type="InterPro" id="IPR050320">
    <property type="entry name" value="N5-glutamine_MTase"/>
</dbReference>
<dbReference type="InterPro" id="IPR007848">
    <property type="entry name" value="Small_mtfrase_dom"/>
</dbReference>
<comment type="function">
    <text evidence="5">Methylates the class 1 translation termination release factors RF1/PrfA and RF2/PrfB on the glutamine residue of the universally conserved GGQ motif.</text>
</comment>
<comment type="similarity">
    <text evidence="5">Belongs to the protein N5-glutamine methyltransferase family. PrmC subfamily.</text>
</comment>
<evidence type="ECO:0000256" key="2">
    <source>
        <dbReference type="ARBA" id="ARBA00022679"/>
    </source>
</evidence>
<evidence type="ECO:0000259" key="7">
    <source>
        <dbReference type="Pfam" id="PF17827"/>
    </source>
</evidence>
<dbReference type="Pfam" id="PF17827">
    <property type="entry name" value="PrmC_N"/>
    <property type="match status" value="1"/>
</dbReference>
<dbReference type="Gene3D" id="3.40.50.150">
    <property type="entry name" value="Vaccinia Virus protein VP39"/>
    <property type="match status" value="1"/>
</dbReference>
<feature type="domain" description="Release factor glutamine methyltransferase N-terminal" evidence="7">
    <location>
        <begin position="6"/>
        <end position="69"/>
    </location>
</feature>
<dbReference type="GO" id="GO:0008168">
    <property type="term" value="F:methyltransferase activity"/>
    <property type="evidence" value="ECO:0007669"/>
    <property type="project" value="UniProtKB-KW"/>
</dbReference>
<dbReference type="EMBL" id="BAAAZU010000003">
    <property type="protein sequence ID" value="GAA3916994.1"/>
    <property type="molecule type" value="Genomic_DNA"/>
</dbReference>
<keyword evidence="3 5" id="KW-0949">S-adenosyl-L-methionine</keyword>
<accession>A0ABP7M7J5</accession>
<comment type="caution">
    <text evidence="8">The sequence shown here is derived from an EMBL/GenBank/DDBJ whole genome shotgun (WGS) entry which is preliminary data.</text>
</comment>
<dbReference type="Proteomes" id="UP001501727">
    <property type="component" value="Unassembled WGS sequence"/>
</dbReference>
<keyword evidence="2 5" id="KW-0808">Transferase</keyword>
<dbReference type="Pfam" id="PF05175">
    <property type="entry name" value="MTS"/>
    <property type="match status" value="1"/>
</dbReference>
<feature type="domain" description="Methyltransferase small" evidence="6">
    <location>
        <begin position="99"/>
        <end position="189"/>
    </location>
</feature>
<evidence type="ECO:0000256" key="1">
    <source>
        <dbReference type="ARBA" id="ARBA00022603"/>
    </source>
</evidence>
<dbReference type="HAMAP" id="MF_02126">
    <property type="entry name" value="RF_methyltr_PrmC"/>
    <property type="match status" value="1"/>
</dbReference>
<evidence type="ECO:0000256" key="3">
    <source>
        <dbReference type="ARBA" id="ARBA00022691"/>
    </source>
</evidence>
<dbReference type="NCBIfam" id="TIGR00536">
    <property type="entry name" value="hemK_fam"/>
    <property type="match status" value="1"/>
</dbReference>
<evidence type="ECO:0000259" key="6">
    <source>
        <dbReference type="Pfam" id="PF05175"/>
    </source>
</evidence>
<proteinExistence type="inferred from homology"/>
<dbReference type="PROSITE" id="PS00092">
    <property type="entry name" value="N6_MTASE"/>
    <property type="match status" value="1"/>
</dbReference>
<sequence length="272" mass="28997">MPRIDALLRDTGARIDATDAALLLAHVLGRPRSWLFAHGDDLAQELDATRFAQLVARRAAGEPVAYLLGTRGFWRFDLTVTPDTLIPRPDTELLVELALARIEPSASVRVADLGTGSGAIALAIASERPRARVVATDASAGALDVARGNAAALGIRNVEFRHGDWLAPLAGERFDLVASNPPYIAESDAHLARGDLRFEPRTALASGTDGLDAIRILAAGAPAYLVEGGWLLVEHGWEQGAAVRTLFEAAGFADVATERDLGQRDRVTSGRR</sequence>
<evidence type="ECO:0000313" key="9">
    <source>
        <dbReference type="Proteomes" id="UP001501727"/>
    </source>
</evidence>
<name>A0ABP7M7J5_9GAMM</name>
<keyword evidence="9" id="KW-1185">Reference proteome</keyword>
<organism evidence="8 9">
    <name type="scientific">Luteimonas lutimaris</name>
    <dbReference type="NCBI Taxonomy" id="698645"/>
    <lineage>
        <taxon>Bacteria</taxon>
        <taxon>Pseudomonadati</taxon>
        <taxon>Pseudomonadota</taxon>
        <taxon>Gammaproteobacteria</taxon>
        <taxon>Lysobacterales</taxon>
        <taxon>Lysobacteraceae</taxon>
        <taxon>Luteimonas</taxon>
    </lineage>
</organism>
<dbReference type="InterPro" id="IPR029063">
    <property type="entry name" value="SAM-dependent_MTases_sf"/>
</dbReference>
<reference evidence="9" key="1">
    <citation type="journal article" date="2019" name="Int. J. Syst. Evol. Microbiol.">
        <title>The Global Catalogue of Microorganisms (GCM) 10K type strain sequencing project: providing services to taxonomists for standard genome sequencing and annotation.</title>
        <authorList>
            <consortium name="The Broad Institute Genomics Platform"/>
            <consortium name="The Broad Institute Genome Sequencing Center for Infectious Disease"/>
            <person name="Wu L."/>
            <person name="Ma J."/>
        </authorList>
    </citation>
    <scope>NUCLEOTIDE SEQUENCE [LARGE SCALE GENOMIC DNA]</scope>
    <source>
        <strain evidence="9">JCM 16916</strain>
    </source>
</reference>
<dbReference type="InterPro" id="IPR019874">
    <property type="entry name" value="RF_methyltr_PrmC"/>
</dbReference>
<dbReference type="GO" id="GO:0032259">
    <property type="term" value="P:methylation"/>
    <property type="evidence" value="ECO:0007669"/>
    <property type="project" value="UniProtKB-KW"/>
</dbReference>
<dbReference type="CDD" id="cd02440">
    <property type="entry name" value="AdoMet_MTases"/>
    <property type="match status" value="1"/>
</dbReference>
<protein>
    <recommendedName>
        <fullName evidence="5">Release factor glutamine methyltransferase</fullName>
        <shortName evidence="5">RF MTase</shortName>
        <ecNumber evidence="5">2.1.1.297</ecNumber>
    </recommendedName>
    <alternativeName>
        <fullName evidence="5">N5-glutamine methyltransferase PrmC</fullName>
    </alternativeName>
    <alternativeName>
        <fullName evidence="5">Protein-(glutamine-N5) MTase PrmC</fullName>
    </alternativeName>
    <alternativeName>
        <fullName evidence="5">Protein-glutamine N-methyltransferase PrmC</fullName>
    </alternativeName>
</protein>
<keyword evidence="1 5" id="KW-0489">Methyltransferase</keyword>
<dbReference type="SUPFAM" id="SSF53335">
    <property type="entry name" value="S-adenosyl-L-methionine-dependent methyltransferases"/>
    <property type="match status" value="1"/>
</dbReference>
<dbReference type="EC" id="2.1.1.297" evidence="5"/>
<feature type="binding site" evidence="5">
    <location>
        <begin position="114"/>
        <end position="118"/>
    </location>
    <ligand>
        <name>S-adenosyl-L-methionine</name>
        <dbReference type="ChEBI" id="CHEBI:59789"/>
    </ligand>
</feature>
<feature type="binding site" evidence="5">
    <location>
        <position position="180"/>
    </location>
    <ligand>
        <name>S-adenosyl-L-methionine</name>
        <dbReference type="ChEBI" id="CHEBI:59789"/>
    </ligand>
</feature>
<feature type="binding site" evidence="5">
    <location>
        <begin position="180"/>
        <end position="183"/>
    </location>
    <ligand>
        <name>substrate</name>
    </ligand>
</feature>
<feature type="binding site" evidence="5">
    <location>
        <position position="137"/>
    </location>
    <ligand>
        <name>S-adenosyl-L-methionine</name>
        <dbReference type="ChEBI" id="CHEBI:59789"/>
    </ligand>
</feature>
<evidence type="ECO:0000256" key="4">
    <source>
        <dbReference type="ARBA" id="ARBA00048391"/>
    </source>
</evidence>
<dbReference type="PANTHER" id="PTHR18895:SF74">
    <property type="entry name" value="MTRF1L RELEASE FACTOR GLUTAMINE METHYLTRANSFERASE"/>
    <property type="match status" value="1"/>
</dbReference>
<evidence type="ECO:0000256" key="5">
    <source>
        <dbReference type="HAMAP-Rule" id="MF_02126"/>
    </source>
</evidence>
<dbReference type="InterPro" id="IPR002052">
    <property type="entry name" value="DNA_methylase_N6_adenine_CS"/>
</dbReference>
<dbReference type="PANTHER" id="PTHR18895">
    <property type="entry name" value="HEMK METHYLTRANSFERASE"/>
    <property type="match status" value="1"/>
</dbReference>
<dbReference type="Gene3D" id="1.10.8.10">
    <property type="entry name" value="DNA helicase RuvA subunit, C-terminal domain"/>
    <property type="match status" value="1"/>
</dbReference>
<gene>
    <name evidence="5 8" type="primary">prmC</name>
    <name evidence="8" type="ORF">GCM10022229_07840</name>
</gene>
<feature type="binding site" evidence="5">
    <location>
        <position position="165"/>
    </location>
    <ligand>
        <name>S-adenosyl-L-methionine</name>
        <dbReference type="ChEBI" id="CHEBI:59789"/>
    </ligand>
</feature>
<dbReference type="NCBIfam" id="TIGR03534">
    <property type="entry name" value="RF_mod_PrmC"/>
    <property type="match status" value="1"/>
</dbReference>
<dbReference type="RefSeq" id="WP_344758618.1">
    <property type="nucleotide sequence ID" value="NZ_BAAAZU010000003.1"/>
</dbReference>
<dbReference type="InterPro" id="IPR040758">
    <property type="entry name" value="PrmC_N"/>
</dbReference>
<dbReference type="InterPro" id="IPR004556">
    <property type="entry name" value="HemK-like"/>
</dbReference>
<evidence type="ECO:0000313" key="8">
    <source>
        <dbReference type="EMBL" id="GAA3916994.1"/>
    </source>
</evidence>
<comment type="catalytic activity">
    <reaction evidence="4 5">
        <text>L-glutaminyl-[peptide chain release factor] + S-adenosyl-L-methionine = N(5)-methyl-L-glutaminyl-[peptide chain release factor] + S-adenosyl-L-homocysteine + H(+)</text>
        <dbReference type="Rhea" id="RHEA:42896"/>
        <dbReference type="Rhea" id="RHEA-COMP:10271"/>
        <dbReference type="Rhea" id="RHEA-COMP:10272"/>
        <dbReference type="ChEBI" id="CHEBI:15378"/>
        <dbReference type="ChEBI" id="CHEBI:30011"/>
        <dbReference type="ChEBI" id="CHEBI:57856"/>
        <dbReference type="ChEBI" id="CHEBI:59789"/>
        <dbReference type="ChEBI" id="CHEBI:61891"/>
        <dbReference type="EC" id="2.1.1.297"/>
    </reaction>
</comment>